<dbReference type="GO" id="GO:0051392">
    <property type="term" value="F:tRNA cytidine N4-acetyltransferase activity"/>
    <property type="evidence" value="ECO:0007669"/>
    <property type="project" value="TreeGrafter"/>
</dbReference>
<dbReference type="InterPro" id="IPR027417">
    <property type="entry name" value="P-loop_NTPase"/>
</dbReference>
<evidence type="ECO:0000313" key="8">
    <source>
        <dbReference type="Proteomes" id="UP000345637"/>
    </source>
</evidence>
<gene>
    <name evidence="7" type="primary">tmcA_2</name>
    <name evidence="7" type="ORF">NCTC12998_05236</name>
</gene>
<accession>A0A485C0C2</accession>
<sequence length="147" mass="15835">MQGYEGTGRGFLLKFCASFPHLRQFSLLDPIRWAPGCPLEALVSELLLFGDETFTQSPAGEVTFEAVSQDSWQQQDGLAEAMYQLLSGAHYRTSPLDFAADDGCAGSAFYLRPHEQRRGRGGMAGGGGGLDSRPQSGGMGRFSPPAR</sequence>
<name>A0A485C0C2_RAOPL</name>
<keyword evidence="3" id="KW-0067">ATP-binding</keyword>
<dbReference type="Proteomes" id="UP000345637">
    <property type="component" value="Unassembled WGS sequence"/>
</dbReference>
<dbReference type="InterPro" id="IPR007807">
    <property type="entry name" value="TcmA/NAT10_helicase"/>
</dbReference>
<evidence type="ECO:0000256" key="4">
    <source>
        <dbReference type="ARBA" id="ARBA00023315"/>
    </source>
</evidence>
<evidence type="ECO:0000313" key="7">
    <source>
        <dbReference type="EMBL" id="VFS78774.1"/>
    </source>
</evidence>
<dbReference type="Gene3D" id="3.40.630.30">
    <property type="match status" value="1"/>
</dbReference>
<evidence type="ECO:0000256" key="5">
    <source>
        <dbReference type="SAM" id="MobiDB-lite"/>
    </source>
</evidence>
<keyword evidence="2" id="KW-0547">Nucleotide-binding</keyword>
<dbReference type="GO" id="GO:1904812">
    <property type="term" value="P:rRNA acetylation involved in maturation of SSU-rRNA"/>
    <property type="evidence" value="ECO:0007669"/>
    <property type="project" value="TreeGrafter"/>
</dbReference>
<proteinExistence type="predicted"/>
<keyword evidence="4 7" id="KW-0012">Acyltransferase</keyword>
<dbReference type="PANTHER" id="PTHR10925">
    <property type="entry name" value="N-ACETYLTRANSFERASE 10"/>
    <property type="match status" value="1"/>
</dbReference>
<dbReference type="EMBL" id="CAADJE010000025">
    <property type="protein sequence ID" value="VFS78774.1"/>
    <property type="molecule type" value="Genomic_DNA"/>
</dbReference>
<evidence type="ECO:0000256" key="2">
    <source>
        <dbReference type="ARBA" id="ARBA00022741"/>
    </source>
</evidence>
<keyword evidence="1 7" id="KW-0808">Transferase</keyword>
<dbReference type="EC" id="2.3.1.193" evidence="7"/>
<evidence type="ECO:0000256" key="3">
    <source>
        <dbReference type="ARBA" id="ARBA00022840"/>
    </source>
</evidence>
<dbReference type="GO" id="GO:0051391">
    <property type="term" value="P:tRNA acetylation"/>
    <property type="evidence" value="ECO:0007669"/>
    <property type="project" value="TreeGrafter"/>
</dbReference>
<evidence type="ECO:0000259" key="6">
    <source>
        <dbReference type="Pfam" id="PF05127"/>
    </source>
</evidence>
<organism evidence="7 8">
    <name type="scientific">Raoultella planticola</name>
    <name type="common">Klebsiella planticola</name>
    <dbReference type="NCBI Taxonomy" id="575"/>
    <lineage>
        <taxon>Bacteria</taxon>
        <taxon>Pseudomonadati</taxon>
        <taxon>Pseudomonadota</taxon>
        <taxon>Gammaproteobacteria</taxon>
        <taxon>Enterobacterales</taxon>
        <taxon>Enterobacteriaceae</taxon>
        <taxon>Klebsiella/Raoultella group</taxon>
        <taxon>Raoultella</taxon>
    </lineage>
</organism>
<evidence type="ECO:0000256" key="1">
    <source>
        <dbReference type="ARBA" id="ARBA00022679"/>
    </source>
</evidence>
<reference evidence="7 8" key="1">
    <citation type="submission" date="2019-03" db="EMBL/GenBank/DDBJ databases">
        <authorList>
            <consortium name="Pathogen Informatics"/>
        </authorList>
    </citation>
    <scope>NUCLEOTIDE SEQUENCE [LARGE SCALE GENOMIC DNA]</scope>
    <source>
        <strain evidence="7 8">NCTC12998</strain>
    </source>
</reference>
<dbReference type="PANTHER" id="PTHR10925:SF5">
    <property type="entry name" value="RNA CYTIDINE ACETYLTRANSFERASE"/>
    <property type="match status" value="1"/>
</dbReference>
<dbReference type="GO" id="GO:0002101">
    <property type="term" value="P:tRNA wobble cytosine modification"/>
    <property type="evidence" value="ECO:0007669"/>
    <property type="project" value="TreeGrafter"/>
</dbReference>
<feature type="region of interest" description="Disordered" evidence="5">
    <location>
        <begin position="116"/>
        <end position="147"/>
    </location>
</feature>
<feature type="compositionally biased region" description="Gly residues" evidence="5">
    <location>
        <begin position="121"/>
        <end position="130"/>
    </location>
</feature>
<dbReference type="AlphaFoldDB" id="A0A485C0C2"/>
<dbReference type="GO" id="GO:0000049">
    <property type="term" value="F:tRNA binding"/>
    <property type="evidence" value="ECO:0007669"/>
    <property type="project" value="TreeGrafter"/>
</dbReference>
<protein>
    <submittedName>
        <fullName evidence="7">tRNA(Met) cytidine acetyltransferase TmcA</fullName>
        <ecNumber evidence="7">2.3.1.193</ecNumber>
    </submittedName>
</protein>
<dbReference type="Pfam" id="PF05127">
    <property type="entry name" value="NAT10_TcmA_helicase"/>
    <property type="match status" value="1"/>
</dbReference>
<dbReference type="Gene3D" id="3.40.50.300">
    <property type="entry name" value="P-loop containing nucleotide triphosphate hydrolases"/>
    <property type="match status" value="1"/>
</dbReference>
<dbReference type="InterPro" id="IPR032672">
    <property type="entry name" value="TmcA/NAT10/Kre33"/>
</dbReference>
<feature type="domain" description="TcmA/NAT10 helicase" evidence="6">
    <location>
        <begin position="2"/>
        <end position="49"/>
    </location>
</feature>
<dbReference type="GO" id="GO:1990883">
    <property type="term" value="F:18S rRNA cytidine N-acetyltransferase activity"/>
    <property type="evidence" value="ECO:0007669"/>
    <property type="project" value="TreeGrafter"/>
</dbReference>
<dbReference type="GO" id="GO:0005524">
    <property type="term" value="F:ATP binding"/>
    <property type="evidence" value="ECO:0007669"/>
    <property type="project" value="UniProtKB-KW"/>
</dbReference>